<dbReference type="PANTHER" id="PTHR43371">
    <property type="entry name" value="VITAMIN B12-DEPENDENT RIBONUCLEOTIDE REDUCTASE"/>
    <property type="match status" value="1"/>
</dbReference>
<evidence type="ECO:0000256" key="13">
    <source>
        <dbReference type="RuleBase" id="RU364064"/>
    </source>
</evidence>
<dbReference type="GO" id="GO:0005524">
    <property type="term" value="F:ATP binding"/>
    <property type="evidence" value="ECO:0007669"/>
    <property type="project" value="UniProtKB-KW"/>
</dbReference>
<evidence type="ECO:0000256" key="10">
    <source>
        <dbReference type="ARBA" id="ARBA00023285"/>
    </source>
</evidence>
<dbReference type="PATRIC" id="fig|1618332.3.peg.175"/>
<dbReference type="Proteomes" id="UP000033862">
    <property type="component" value="Unassembled WGS sequence"/>
</dbReference>
<dbReference type="NCBIfam" id="NF006417">
    <property type="entry name" value="PRK08665.1"/>
    <property type="match status" value="1"/>
</dbReference>
<evidence type="ECO:0000259" key="14">
    <source>
        <dbReference type="Pfam" id="PF00317"/>
    </source>
</evidence>
<name>A0A0G0NYF2_9BACT</name>
<dbReference type="AlphaFoldDB" id="A0A0G0NYF2"/>
<keyword evidence="4 13" id="KW-0237">DNA synthesis</keyword>
<dbReference type="InterPro" id="IPR024434">
    <property type="entry name" value="TSCPD_dom"/>
</dbReference>
<dbReference type="PRINTS" id="PR01183">
    <property type="entry name" value="RIBORDTASEM1"/>
</dbReference>
<dbReference type="InterPro" id="IPR013344">
    <property type="entry name" value="RNR_NrdJ/NrdZ"/>
</dbReference>
<evidence type="ECO:0000259" key="15">
    <source>
        <dbReference type="Pfam" id="PF02867"/>
    </source>
</evidence>
<keyword evidence="7 13" id="KW-0560">Oxidoreductase</keyword>
<keyword evidence="5 13" id="KW-0547">Nucleotide-binding</keyword>
<dbReference type="InterPro" id="IPR008926">
    <property type="entry name" value="RNR_R1-su_N"/>
</dbReference>
<dbReference type="Gene3D" id="3.20.70.20">
    <property type="match status" value="1"/>
</dbReference>
<evidence type="ECO:0000259" key="16">
    <source>
        <dbReference type="Pfam" id="PF12637"/>
    </source>
</evidence>
<comment type="catalytic activity">
    <reaction evidence="12 13">
        <text>a 2'-deoxyribonucleoside 5'-diphosphate + [thioredoxin]-disulfide + H2O = a ribonucleoside 5'-diphosphate + [thioredoxin]-dithiol</text>
        <dbReference type="Rhea" id="RHEA:23252"/>
        <dbReference type="Rhea" id="RHEA-COMP:10698"/>
        <dbReference type="Rhea" id="RHEA-COMP:10700"/>
        <dbReference type="ChEBI" id="CHEBI:15377"/>
        <dbReference type="ChEBI" id="CHEBI:29950"/>
        <dbReference type="ChEBI" id="CHEBI:50058"/>
        <dbReference type="ChEBI" id="CHEBI:57930"/>
        <dbReference type="ChEBI" id="CHEBI:73316"/>
        <dbReference type="EC" id="1.17.4.1"/>
    </reaction>
</comment>
<accession>A0A0G0NYF2</accession>
<dbReference type="CDD" id="cd02888">
    <property type="entry name" value="RNR_II_dimer"/>
    <property type="match status" value="1"/>
</dbReference>
<evidence type="ECO:0000256" key="7">
    <source>
        <dbReference type="ARBA" id="ARBA00023002"/>
    </source>
</evidence>
<evidence type="ECO:0000256" key="1">
    <source>
        <dbReference type="ARBA" id="ARBA00001922"/>
    </source>
</evidence>
<dbReference type="NCBIfam" id="TIGR02504">
    <property type="entry name" value="NrdJ_Z"/>
    <property type="match status" value="1"/>
</dbReference>
<proteinExistence type="inferred from homology"/>
<feature type="domain" description="TSCPD" evidence="16">
    <location>
        <begin position="632"/>
        <end position="736"/>
    </location>
</feature>
<comment type="caution">
    <text evidence="17">The sequence shown here is derived from an EMBL/GenBank/DDBJ whole genome shotgun (WGS) entry which is preliminary data.</text>
</comment>
<comment type="cofactor">
    <cofactor evidence="1 13">
        <name>adenosylcob(III)alamin</name>
        <dbReference type="ChEBI" id="CHEBI:18408"/>
    </cofactor>
</comment>
<dbReference type="InterPro" id="IPR013509">
    <property type="entry name" value="RNR_lsu_N"/>
</dbReference>
<evidence type="ECO:0000256" key="9">
    <source>
        <dbReference type="ARBA" id="ARBA00023157"/>
    </source>
</evidence>
<evidence type="ECO:0000313" key="17">
    <source>
        <dbReference type="EMBL" id="KKQ90879.1"/>
    </source>
</evidence>
<dbReference type="FunFam" id="3.20.70.20:FF:000018">
    <property type="entry name" value="Vitamin B12-dependent ribonucleotide reductase"/>
    <property type="match status" value="1"/>
</dbReference>
<dbReference type="PANTHER" id="PTHR43371:SF1">
    <property type="entry name" value="RIBONUCLEOSIDE-DIPHOSPHATE REDUCTASE"/>
    <property type="match status" value="1"/>
</dbReference>
<dbReference type="GO" id="GO:0004748">
    <property type="term" value="F:ribonucleoside-diphosphate reductase activity, thioredoxin disulfide as acceptor"/>
    <property type="evidence" value="ECO:0007669"/>
    <property type="project" value="UniProtKB-EC"/>
</dbReference>
<dbReference type="UniPathway" id="UPA00326"/>
<dbReference type="InterPro" id="IPR050862">
    <property type="entry name" value="RdRp_reductase_class-2"/>
</dbReference>
<evidence type="ECO:0000256" key="5">
    <source>
        <dbReference type="ARBA" id="ARBA00022741"/>
    </source>
</evidence>
<dbReference type="Pfam" id="PF12637">
    <property type="entry name" value="TSCPD"/>
    <property type="match status" value="1"/>
</dbReference>
<evidence type="ECO:0000256" key="4">
    <source>
        <dbReference type="ARBA" id="ARBA00022634"/>
    </source>
</evidence>
<dbReference type="Pfam" id="PF00317">
    <property type="entry name" value="Ribonuc_red_lgN"/>
    <property type="match status" value="1"/>
</dbReference>
<feature type="domain" description="Ribonucleotide reductase large subunit N-terminal" evidence="14">
    <location>
        <begin position="37"/>
        <end position="119"/>
    </location>
</feature>
<keyword evidence="9" id="KW-1015">Disulfide bond</keyword>
<reference evidence="17 18" key="1">
    <citation type="journal article" date="2015" name="Nature">
        <title>rRNA introns, odd ribosomes, and small enigmatic genomes across a large radiation of phyla.</title>
        <authorList>
            <person name="Brown C.T."/>
            <person name="Hug L.A."/>
            <person name="Thomas B.C."/>
            <person name="Sharon I."/>
            <person name="Castelle C.J."/>
            <person name="Singh A."/>
            <person name="Wilkins M.J."/>
            <person name="Williams K.H."/>
            <person name="Banfield J.F."/>
        </authorList>
    </citation>
    <scope>NUCLEOTIDE SEQUENCE [LARGE SCALE GENOMIC DNA]</scope>
</reference>
<dbReference type="EMBL" id="LBVS01000003">
    <property type="protein sequence ID" value="KKQ90879.1"/>
    <property type="molecule type" value="Genomic_DNA"/>
</dbReference>
<keyword evidence="8" id="KW-0215">Deoxyribonucleotide synthesis</keyword>
<dbReference type="SUPFAM" id="SSF51998">
    <property type="entry name" value="PFL-like glycyl radical enzymes"/>
    <property type="match status" value="1"/>
</dbReference>
<dbReference type="SUPFAM" id="SSF48168">
    <property type="entry name" value="R1 subunit of ribonucleotide reductase, N-terminal domain"/>
    <property type="match status" value="1"/>
</dbReference>
<keyword evidence="3 13" id="KW-0846">Cobalamin</keyword>
<comment type="similarity">
    <text evidence="2 13">Belongs to the ribonucleoside diphosphate reductase class-2 family.</text>
</comment>
<dbReference type="Pfam" id="PF02867">
    <property type="entry name" value="Ribonuc_red_lgC"/>
    <property type="match status" value="1"/>
</dbReference>
<sequence>MAQEVLGLKQVDIVNDSKNKQAKTNKKNLTKTEITPELSENALTVIEKRYLLKDRNNKPIETPQEMFHRVSRHITKADLLYNATKEEVEKNEQDFYQIMAKLEFLPGSPTFSGSGTQLGQLSSCFVLPVEDNMQSILKTQMDMGLVQKSGGGTGFSFSRIRPKNDLVGSTGGIASGPVGFMQMYNDTTDMIKQGGIRRGANMGILRIDHPDIIEFIEYKNKEGTLTTFNISVGITDKFMKAVKEDKDYDLINPNTNKKVQTLKAREIFDKIVDGAWNNGEPGIVFLDAINKTNPTPQLGEIEATNPCGEQPLLPYESCNLGSINLGKMVKDTGKAVEIDWEKLDRVTSLATHFLDNVIDMNQFPIAEIEEMTKSTRKIGLGIMGFADLLFQLEVSYDSDEAIDIAEKLMKRISDASHQTSQKLAQKKGNFPAFEGSMWDKKDNKFMRNATTTTIAPTGTLSIFASATSGIEPIFALVYTKTVMDGTALVEVNRYFKRALTNAGIYSDDLIKKVSKSGSIQDFDEIPDKIKKIFVTCRDISPEWHVKMQAAFQKHTDNAISKTINFPNSATISDVKQAYLLSFDLGCKGITVYRDGSRNVQILTTGMDSKKKEDQIPEQTIVATGAKITPRERPDVIRGYTYRLKTAYGKLFITINDDENGQPFEVFSHLGKAGGFFAAKAEAICRLISLSLRSGVDPEEIIDQLKGIRGPTPTWSDDGKMILSLPDGIAQVLEKHLSKAQESLNLEFKTAEQTKITANDEVIANSNLQFSNGFSKPVKVKSLADLGEAPACPECSSMLELSEGCMKCLACGYSKCA</sequence>
<evidence type="ECO:0000256" key="3">
    <source>
        <dbReference type="ARBA" id="ARBA00022628"/>
    </source>
</evidence>
<evidence type="ECO:0000256" key="2">
    <source>
        <dbReference type="ARBA" id="ARBA00007405"/>
    </source>
</evidence>
<protein>
    <recommendedName>
        <fullName evidence="13">Vitamin B12-dependent ribonucleotide reductase</fullName>
        <ecNumber evidence="13">1.17.4.1</ecNumber>
    </recommendedName>
</protein>
<dbReference type="STRING" id="1618332.UT15_C0003G0054"/>
<dbReference type="EC" id="1.17.4.1" evidence="13"/>
<dbReference type="InterPro" id="IPR000788">
    <property type="entry name" value="RNR_lg_C"/>
</dbReference>
<dbReference type="GO" id="GO:0071897">
    <property type="term" value="P:DNA biosynthetic process"/>
    <property type="evidence" value="ECO:0007669"/>
    <property type="project" value="UniProtKB-KW"/>
</dbReference>
<organism evidence="17 18">
    <name type="scientific">Berkelbacteria bacterium GW2011_GWA1_39_10</name>
    <dbReference type="NCBI Taxonomy" id="1618332"/>
    <lineage>
        <taxon>Bacteria</taxon>
        <taxon>Candidatus Berkelbacteria</taxon>
    </lineage>
</organism>
<evidence type="ECO:0000313" key="18">
    <source>
        <dbReference type="Proteomes" id="UP000033862"/>
    </source>
</evidence>
<dbReference type="GO" id="GO:0031419">
    <property type="term" value="F:cobalamin binding"/>
    <property type="evidence" value="ECO:0007669"/>
    <property type="project" value="UniProtKB-KW"/>
</dbReference>
<keyword evidence="10 13" id="KW-0170">Cobalt</keyword>
<evidence type="ECO:0000256" key="8">
    <source>
        <dbReference type="ARBA" id="ARBA00023116"/>
    </source>
</evidence>
<gene>
    <name evidence="17" type="ORF">UT15_C0003G0054</name>
</gene>
<evidence type="ECO:0000256" key="12">
    <source>
        <dbReference type="ARBA" id="ARBA00047754"/>
    </source>
</evidence>
<dbReference type="GO" id="GO:0009263">
    <property type="term" value="P:deoxyribonucleotide biosynthetic process"/>
    <property type="evidence" value="ECO:0007669"/>
    <property type="project" value="UniProtKB-KW"/>
</dbReference>
<feature type="domain" description="Ribonucleotide reductase large subunit C-terminal" evidence="15">
    <location>
        <begin position="122"/>
        <end position="592"/>
    </location>
</feature>
<evidence type="ECO:0000256" key="11">
    <source>
        <dbReference type="ARBA" id="ARBA00025437"/>
    </source>
</evidence>
<keyword evidence="6" id="KW-0067">ATP-binding</keyword>
<comment type="function">
    <text evidence="11 13">Catalyzes the reduction of ribonucleotides to deoxyribonucleotides. May function to provide a pool of deoxyribonucleotide precursors for DNA repair during oxygen limitation and/or for immediate growth after restoration of oxygen.</text>
</comment>
<evidence type="ECO:0000256" key="6">
    <source>
        <dbReference type="ARBA" id="ARBA00022840"/>
    </source>
</evidence>